<proteinExistence type="predicted"/>
<dbReference type="EMBL" id="CCKQ01004454">
    <property type="protein sequence ID" value="CDW75615.1"/>
    <property type="molecule type" value="Genomic_DNA"/>
</dbReference>
<dbReference type="OrthoDB" id="10690489at2759"/>
<accession>A0A078A0E0</accession>
<dbReference type="Proteomes" id="UP000039865">
    <property type="component" value="Unassembled WGS sequence"/>
</dbReference>
<evidence type="ECO:0000313" key="3">
    <source>
        <dbReference type="Proteomes" id="UP000039865"/>
    </source>
</evidence>
<protein>
    <submittedName>
        <fullName evidence="2">Uncharacterized protein</fullName>
    </submittedName>
</protein>
<evidence type="ECO:0000256" key="1">
    <source>
        <dbReference type="SAM" id="MobiDB-lite"/>
    </source>
</evidence>
<name>A0A078A0E0_STYLE</name>
<feature type="region of interest" description="Disordered" evidence="1">
    <location>
        <begin position="232"/>
        <end position="252"/>
    </location>
</feature>
<feature type="compositionally biased region" description="Low complexity" evidence="1">
    <location>
        <begin position="239"/>
        <end position="249"/>
    </location>
</feature>
<reference evidence="2 3" key="1">
    <citation type="submission" date="2014-06" db="EMBL/GenBank/DDBJ databases">
        <authorList>
            <person name="Swart Estienne"/>
        </authorList>
    </citation>
    <scope>NUCLEOTIDE SEQUENCE [LARGE SCALE GENOMIC DNA]</scope>
    <source>
        <strain evidence="2 3">130c</strain>
    </source>
</reference>
<gene>
    <name evidence="2" type="primary">Contig4578.g4886</name>
    <name evidence="2" type="ORF">STYLEM_4606</name>
</gene>
<evidence type="ECO:0000313" key="2">
    <source>
        <dbReference type="EMBL" id="CDW75615.1"/>
    </source>
</evidence>
<dbReference type="AlphaFoldDB" id="A0A078A0E0"/>
<dbReference type="InParanoid" id="A0A078A0E0"/>
<sequence>MITLDDDQQLTTLTKLPSTMDKLKSKQFSDQSFDTSKSKGMRFRVMRQKILQPKINDQGQSEDINLNQPRLNANLRYSDDKYKSQYNSTNKSQQEHRQKLIYLQKDLTEDQKMKDLQQYQDKLQEQYQIDESSIFEMNEQIRLKDQRFKSLEALYSGLNFHDISQNDEQILNSFRSKREVLGSIEDFKKHHKHKIELRTQQQTPKQQLMLGYLNLKIQKDYLQKVDNENPEMGGGATKSINTNSNSTNIRQRKSRIETKEGIIYWQKQIDEDQAIKELQQIESRIELNKRLEDKELRIREVKDVYRVIAHQRQGRALDKYERFNKDWEYNDQLINQKIKRKQQSQSLINQQDSFRSKTEIRSILDRSKPDSLIYGSEMGWKMNLRLSKYERFKRGDKVELIRKSSPCIWGNDSFNKANNSLAENNEIFSKQSSDLIKQFKMNRISKGEREERLKMIKNYMPTMQKDQDLQSISLHGQNVLKKEKSYLQQLIGKDANQMAQMSTSNDKKYFNFENVESQNKQKRDLFWINCFSGQDQSNNEV</sequence>
<organism evidence="2 3">
    <name type="scientific">Stylonychia lemnae</name>
    <name type="common">Ciliate</name>
    <dbReference type="NCBI Taxonomy" id="5949"/>
    <lineage>
        <taxon>Eukaryota</taxon>
        <taxon>Sar</taxon>
        <taxon>Alveolata</taxon>
        <taxon>Ciliophora</taxon>
        <taxon>Intramacronucleata</taxon>
        <taxon>Spirotrichea</taxon>
        <taxon>Stichotrichia</taxon>
        <taxon>Sporadotrichida</taxon>
        <taxon>Oxytrichidae</taxon>
        <taxon>Stylonychinae</taxon>
        <taxon>Stylonychia</taxon>
    </lineage>
</organism>
<keyword evidence="3" id="KW-1185">Reference proteome</keyword>